<dbReference type="OrthoDB" id="65640at2"/>
<dbReference type="SUPFAM" id="SSF49329">
    <property type="entry name" value="Cu,Zn superoxide dismutase-like"/>
    <property type="match status" value="1"/>
</dbReference>
<evidence type="ECO:0000313" key="3">
    <source>
        <dbReference type="Proteomes" id="UP000248326"/>
    </source>
</evidence>
<dbReference type="GO" id="GO:0046872">
    <property type="term" value="F:metal ion binding"/>
    <property type="evidence" value="ECO:0007669"/>
    <property type="project" value="InterPro"/>
</dbReference>
<dbReference type="InterPro" id="IPR036423">
    <property type="entry name" value="SOD-like_Cu/Zn_dom_sf"/>
</dbReference>
<dbReference type="RefSeq" id="WP_110886333.1">
    <property type="nucleotide sequence ID" value="NZ_QJSX01000005.1"/>
</dbReference>
<gene>
    <name evidence="2" type="ORF">DES52_105208</name>
</gene>
<accession>A0A318SP91</accession>
<dbReference type="Gene3D" id="2.60.40.200">
    <property type="entry name" value="Superoxide dismutase, copper/zinc binding domain"/>
    <property type="match status" value="1"/>
</dbReference>
<evidence type="ECO:0008006" key="4">
    <source>
        <dbReference type="Google" id="ProtNLM"/>
    </source>
</evidence>
<dbReference type="AlphaFoldDB" id="A0A318SP91"/>
<proteinExistence type="inferred from homology"/>
<dbReference type="GO" id="GO:0006801">
    <property type="term" value="P:superoxide metabolic process"/>
    <property type="evidence" value="ECO:0007669"/>
    <property type="project" value="InterPro"/>
</dbReference>
<comment type="caution">
    <text evidence="2">The sequence shown here is derived from an EMBL/GenBank/DDBJ whole genome shotgun (WGS) entry which is preliminary data.</text>
</comment>
<keyword evidence="3" id="KW-1185">Reference proteome</keyword>
<evidence type="ECO:0000313" key="2">
    <source>
        <dbReference type="EMBL" id="PYE54570.1"/>
    </source>
</evidence>
<dbReference type="Proteomes" id="UP000248326">
    <property type="component" value="Unassembled WGS sequence"/>
</dbReference>
<name>A0A318SP91_9DEIO</name>
<comment type="similarity">
    <text evidence="1">Belongs to the Cu-Zn superoxide dismutase family.</text>
</comment>
<evidence type="ECO:0000256" key="1">
    <source>
        <dbReference type="ARBA" id="ARBA00010457"/>
    </source>
</evidence>
<protein>
    <recommendedName>
        <fullName evidence="4">Cu-Zn family superoxide dismutase</fullName>
    </recommendedName>
</protein>
<sequence length="146" mass="14675">MNRRIGLGLVGSVVLVACGPVVSGATQTKTFSAQAGVTTAGKGTATIMQLSSGDTATVLRLQGLSANTNYVAHYHLQGNASQTPCASGGAPIAATTMTGRTDANGNVEIRNLVASGALQNATYINVHTANDAFAPVDGGVICTNLR</sequence>
<reference evidence="2 3" key="1">
    <citation type="submission" date="2018-06" db="EMBL/GenBank/DDBJ databases">
        <title>Genomic Encyclopedia of Type Strains, Phase IV (KMG-IV): sequencing the most valuable type-strain genomes for metagenomic binning, comparative biology and taxonomic classification.</title>
        <authorList>
            <person name="Goeker M."/>
        </authorList>
    </citation>
    <scope>NUCLEOTIDE SEQUENCE [LARGE SCALE GENOMIC DNA]</scope>
    <source>
        <strain evidence="2 3">DSM 18048</strain>
    </source>
</reference>
<organism evidence="2 3">
    <name type="scientific">Deinococcus yavapaiensis KR-236</name>
    <dbReference type="NCBI Taxonomy" id="694435"/>
    <lineage>
        <taxon>Bacteria</taxon>
        <taxon>Thermotogati</taxon>
        <taxon>Deinococcota</taxon>
        <taxon>Deinococci</taxon>
        <taxon>Deinococcales</taxon>
        <taxon>Deinococcaceae</taxon>
        <taxon>Deinococcus</taxon>
    </lineage>
</organism>
<dbReference type="EMBL" id="QJSX01000005">
    <property type="protein sequence ID" value="PYE54570.1"/>
    <property type="molecule type" value="Genomic_DNA"/>
</dbReference>
<dbReference type="PROSITE" id="PS51257">
    <property type="entry name" value="PROKAR_LIPOPROTEIN"/>
    <property type="match status" value="1"/>
</dbReference>